<dbReference type="PANTHER" id="PTHR10492:SF57">
    <property type="entry name" value="ATP-DEPENDENT DNA HELICASE"/>
    <property type="match status" value="1"/>
</dbReference>
<proteinExistence type="predicted"/>
<dbReference type="SUPFAM" id="SSF52540">
    <property type="entry name" value="P-loop containing nucleoside triphosphate hydrolases"/>
    <property type="match status" value="1"/>
</dbReference>
<protein>
    <recommendedName>
        <fullName evidence="1">DNA helicase Pif1-like 2B domain-containing protein</fullName>
    </recommendedName>
</protein>
<evidence type="ECO:0000313" key="3">
    <source>
        <dbReference type="Proteomes" id="UP000541444"/>
    </source>
</evidence>
<organism evidence="2 3">
    <name type="scientific">Kingdonia uniflora</name>
    <dbReference type="NCBI Taxonomy" id="39325"/>
    <lineage>
        <taxon>Eukaryota</taxon>
        <taxon>Viridiplantae</taxon>
        <taxon>Streptophyta</taxon>
        <taxon>Embryophyta</taxon>
        <taxon>Tracheophyta</taxon>
        <taxon>Spermatophyta</taxon>
        <taxon>Magnoliopsida</taxon>
        <taxon>Ranunculales</taxon>
        <taxon>Circaeasteraceae</taxon>
        <taxon>Kingdonia</taxon>
    </lineage>
</organism>
<accession>A0A7J7NQG0</accession>
<evidence type="ECO:0000313" key="2">
    <source>
        <dbReference type="EMBL" id="KAF6169431.1"/>
    </source>
</evidence>
<evidence type="ECO:0000259" key="1">
    <source>
        <dbReference type="Pfam" id="PF21530"/>
    </source>
</evidence>
<reference evidence="2 3" key="1">
    <citation type="journal article" date="2020" name="IScience">
        <title>Genome Sequencing of the Endangered Kingdonia uniflora (Circaeasteraceae, Ranunculales) Reveals Potential Mechanisms of Evolutionary Specialization.</title>
        <authorList>
            <person name="Sun Y."/>
            <person name="Deng T."/>
            <person name="Zhang A."/>
            <person name="Moore M.J."/>
            <person name="Landis J.B."/>
            <person name="Lin N."/>
            <person name="Zhang H."/>
            <person name="Zhang X."/>
            <person name="Huang J."/>
            <person name="Zhang X."/>
            <person name="Sun H."/>
            <person name="Wang H."/>
        </authorList>
    </citation>
    <scope>NUCLEOTIDE SEQUENCE [LARGE SCALE GENOMIC DNA]</scope>
    <source>
        <strain evidence="2">TB1705</strain>
        <tissue evidence="2">Leaf</tissue>
    </source>
</reference>
<feature type="non-terminal residue" evidence="2">
    <location>
        <position position="1"/>
    </location>
</feature>
<dbReference type="EMBL" id="JACGCM010000659">
    <property type="protein sequence ID" value="KAF6169431.1"/>
    <property type="molecule type" value="Genomic_DNA"/>
</dbReference>
<name>A0A7J7NQG0_9MAGN</name>
<dbReference type="OrthoDB" id="1929541at2759"/>
<comment type="caution">
    <text evidence="2">The sequence shown here is derived from an EMBL/GenBank/DDBJ whole genome shotgun (WGS) entry which is preliminary data.</text>
</comment>
<dbReference type="AlphaFoldDB" id="A0A7J7NQG0"/>
<dbReference type="PANTHER" id="PTHR10492">
    <property type="match status" value="1"/>
</dbReference>
<dbReference type="Proteomes" id="UP000541444">
    <property type="component" value="Unassembled WGS sequence"/>
</dbReference>
<dbReference type="Pfam" id="PF21530">
    <property type="entry name" value="Pif1_2B_dom"/>
    <property type="match status" value="1"/>
</dbReference>
<feature type="domain" description="DNA helicase Pif1-like 2B" evidence="1">
    <location>
        <begin position="99"/>
        <end position="144"/>
    </location>
</feature>
<gene>
    <name evidence="2" type="ORF">GIB67_021434</name>
</gene>
<sequence length="175" mass="19455">IYIRSNLKETVELPSTFNKCANLDKLICSVYPHFEKVTTASTTYLTESRILSARNEDVNIINIQPMTKIQGQEIVYLAAEKLSEADAGDRTITNQYPQEYMNSVDPSGLPPFRLTLKDGCPVVLLCNLAPKDSLCNGTRLMVVRCSPRLIEAKILTGCKVENLVFIPSTNLKASQ</sequence>
<dbReference type="InterPro" id="IPR049163">
    <property type="entry name" value="Pif1-like_2B_dom"/>
</dbReference>
<dbReference type="InterPro" id="IPR027417">
    <property type="entry name" value="P-loop_NTPase"/>
</dbReference>
<keyword evidence="3" id="KW-1185">Reference proteome</keyword>